<evidence type="ECO:0000256" key="5">
    <source>
        <dbReference type="ARBA" id="ARBA00022989"/>
    </source>
</evidence>
<reference evidence="9" key="1">
    <citation type="journal article" date="2010" name="Nat. Biotechnol.">
        <title>Draft genome sequence of the oilseed species Ricinus communis.</title>
        <authorList>
            <person name="Chan A.P."/>
            <person name="Crabtree J."/>
            <person name="Zhao Q."/>
            <person name="Lorenzi H."/>
            <person name="Orvis J."/>
            <person name="Puiu D."/>
            <person name="Melake-Berhan A."/>
            <person name="Jones K.M."/>
            <person name="Redman J."/>
            <person name="Chen G."/>
            <person name="Cahoon E.B."/>
            <person name="Gedil M."/>
            <person name="Stanke M."/>
            <person name="Haas B.J."/>
            <person name="Wortman J.R."/>
            <person name="Fraser-Liggett C.M."/>
            <person name="Ravel J."/>
            <person name="Rabinowicz P.D."/>
        </authorList>
    </citation>
    <scope>NUCLEOTIDE SEQUENCE [LARGE SCALE GENOMIC DNA]</scope>
    <source>
        <strain evidence="9">cv. Hale</strain>
    </source>
</reference>
<evidence type="ECO:0000256" key="7">
    <source>
        <dbReference type="SAM" id="Phobius"/>
    </source>
</evidence>
<dbReference type="GO" id="GO:0005783">
    <property type="term" value="C:endoplasmic reticulum"/>
    <property type="evidence" value="ECO:0000318"/>
    <property type="project" value="GO_Central"/>
</dbReference>
<evidence type="ECO:0000256" key="2">
    <source>
        <dbReference type="ARBA" id="ARBA00007141"/>
    </source>
</evidence>
<keyword evidence="5 7" id="KW-1133">Transmembrane helix</keyword>
<dbReference type="Pfam" id="PF04622">
    <property type="entry name" value="ERG2_Sigma1R"/>
    <property type="match status" value="1"/>
</dbReference>
<organism evidence="8 9">
    <name type="scientific">Ricinus communis</name>
    <name type="common">Castor bean</name>
    <dbReference type="NCBI Taxonomy" id="3988"/>
    <lineage>
        <taxon>Eukaryota</taxon>
        <taxon>Viridiplantae</taxon>
        <taxon>Streptophyta</taxon>
        <taxon>Embryophyta</taxon>
        <taxon>Tracheophyta</taxon>
        <taxon>Spermatophyta</taxon>
        <taxon>Magnoliopsida</taxon>
        <taxon>eudicotyledons</taxon>
        <taxon>Gunneridae</taxon>
        <taxon>Pentapetalae</taxon>
        <taxon>rosids</taxon>
        <taxon>fabids</taxon>
        <taxon>Malpighiales</taxon>
        <taxon>Euphorbiaceae</taxon>
        <taxon>Acalyphoideae</taxon>
        <taxon>Acalypheae</taxon>
        <taxon>Ricinus</taxon>
    </lineage>
</organism>
<dbReference type="PANTHER" id="PTHR10868">
    <property type="entry name" value="SIGMA 1-TYPE OPIOID RECEPTOR-RELATED"/>
    <property type="match status" value="1"/>
</dbReference>
<keyword evidence="9" id="KW-1185">Reference proteome</keyword>
<comment type="subcellular location">
    <subcellularLocation>
        <location evidence="1">Endoplasmic reticulum membrane</location>
    </subcellularLocation>
</comment>
<evidence type="ECO:0000313" key="8">
    <source>
        <dbReference type="EMBL" id="EEF45282.1"/>
    </source>
</evidence>
<keyword evidence="3 7" id="KW-0812">Transmembrane</keyword>
<proteinExistence type="inferred from homology"/>
<dbReference type="OrthoDB" id="347124at2759"/>
<gene>
    <name evidence="8" type="ORF">RCOM_0911860</name>
</gene>
<dbReference type="Proteomes" id="UP000008311">
    <property type="component" value="Unassembled WGS sequence"/>
</dbReference>
<comment type="similarity">
    <text evidence="2">Belongs to the ERG2 family.</text>
</comment>
<protein>
    <recommendedName>
        <fullName evidence="10">ERG2/sigma1 receptor-like protein</fullName>
    </recommendedName>
</protein>
<dbReference type="GO" id="GO:0005789">
    <property type="term" value="C:endoplasmic reticulum membrane"/>
    <property type="evidence" value="ECO:0007669"/>
    <property type="project" value="UniProtKB-SubCell"/>
</dbReference>
<name>B9RTQ0_RICCO</name>
<dbReference type="AlphaFoldDB" id="B9RTQ0"/>
<dbReference type="EMBL" id="EQ973814">
    <property type="protein sequence ID" value="EEF45282.1"/>
    <property type="molecule type" value="Genomic_DNA"/>
</dbReference>
<dbReference type="FunCoup" id="B9RTQ0">
    <property type="interactions" value="187"/>
</dbReference>
<dbReference type="eggNOG" id="ENOG502QSKW">
    <property type="taxonomic scope" value="Eukaryota"/>
</dbReference>
<sequence length="362" mass="40578">MKAYQATAIATSSSTKSTTTATAFMEERDSCYYPGCKKDANCNCDMCLASINATLDLMPISIQKSSLTKLSSSGSHVERTPVSFSPSFLSTPISNPCPKMDSPLLKSTARLSFCDKNEEVKKKMKTRECSFGGSFLRLVLGLSLIFVVEIGFSAGVSRASKKPLLCNDIVRKIGERSFHVKDLSGKLKFLQNELKGFVLDVKVSNCSHMDSIWKINQDGLLLNSRCVFYKSATEEVSIWGWPLQTAGMLKTGFSSRSFTILSGRVTEWSDGRTGYSIRKANSSWIHKKWGSSVVQLDPSTWVLEYGRSSILDYSSFSSAVAELFNFWISRVMTRMKQEFWFFSVLEDQYSEFRVEDHIKIPT</sequence>
<dbReference type="InParanoid" id="B9RTQ0"/>
<evidence type="ECO:0000256" key="1">
    <source>
        <dbReference type="ARBA" id="ARBA00004586"/>
    </source>
</evidence>
<feature type="transmembrane region" description="Helical" evidence="7">
    <location>
        <begin position="131"/>
        <end position="152"/>
    </location>
</feature>
<evidence type="ECO:0000256" key="6">
    <source>
        <dbReference type="ARBA" id="ARBA00023136"/>
    </source>
</evidence>
<dbReference type="STRING" id="3988.B9RTQ0"/>
<dbReference type="PANTHER" id="PTHR10868:SF1">
    <property type="entry name" value="SIGMA NON-OPIOID INTRACELLULAR RECEPTOR 1"/>
    <property type="match status" value="1"/>
</dbReference>
<evidence type="ECO:0000313" key="9">
    <source>
        <dbReference type="Proteomes" id="UP000008311"/>
    </source>
</evidence>
<dbReference type="KEGG" id="rcu:8280904"/>
<evidence type="ECO:0008006" key="10">
    <source>
        <dbReference type="Google" id="ProtNLM"/>
    </source>
</evidence>
<dbReference type="InterPro" id="IPR006716">
    <property type="entry name" value="ERG2_sigma1_rcpt-like"/>
</dbReference>
<keyword evidence="4" id="KW-0256">Endoplasmic reticulum</keyword>
<accession>B9RTQ0</accession>
<evidence type="ECO:0000256" key="3">
    <source>
        <dbReference type="ARBA" id="ARBA00022692"/>
    </source>
</evidence>
<keyword evidence="6 7" id="KW-0472">Membrane</keyword>
<evidence type="ECO:0000256" key="4">
    <source>
        <dbReference type="ARBA" id="ARBA00022824"/>
    </source>
</evidence>